<gene>
    <name evidence="4" type="ORF">HK105_200276</name>
</gene>
<evidence type="ECO:0000313" key="4">
    <source>
        <dbReference type="EMBL" id="KAL2920208.1"/>
    </source>
</evidence>
<dbReference type="SUPFAM" id="SSF47090">
    <property type="entry name" value="PGBD-like"/>
    <property type="match status" value="1"/>
</dbReference>
<name>A0ABR4NL00_9FUNG</name>
<dbReference type="InterPro" id="IPR002477">
    <property type="entry name" value="Peptidoglycan-bd-like"/>
</dbReference>
<dbReference type="Pfam" id="PF01471">
    <property type="entry name" value="PG_binding_1"/>
    <property type="match status" value="1"/>
</dbReference>
<feature type="region of interest" description="Disordered" evidence="1">
    <location>
        <begin position="708"/>
        <end position="728"/>
    </location>
</feature>
<evidence type="ECO:0000259" key="2">
    <source>
        <dbReference type="Pfam" id="PF01471"/>
    </source>
</evidence>
<dbReference type="PANTHER" id="PTHR31011">
    <property type="entry name" value="PROTEIN STB2-RELATED"/>
    <property type="match status" value="1"/>
</dbReference>
<organism evidence="4 5">
    <name type="scientific">Polyrhizophydium stewartii</name>
    <dbReference type="NCBI Taxonomy" id="2732419"/>
    <lineage>
        <taxon>Eukaryota</taxon>
        <taxon>Fungi</taxon>
        <taxon>Fungi incertae sedis</taxon>
        <taxon>Chytridiomycota</taxon>
        <taxon>Chytridiomycota incertae sedis</taxon>
        <taxon>Chytridiomycetes</taxon>
        <taxon>Rhizophydiales</taxon>
        <taxon>Rhizophydiales incertae sedis</taxon>
        <taxon>Polyrhizophydium</taxon>
    </lineage>
</organism>
<sequence>MSRRLVSAEQRLLRSLAQPPLVTISPARSVLHNYQVHVVPAWLVERSRLCKSFAVFTGQPTDSATVVVLSIQTAAREPPAANADADAAAAARQRELAESLPLPLQRLFAEYQASGLEPRETPLGTIMTAAPTLASVLVPTGVIEDALPAIVLKANLAAFGLLDESDTIDCSPPNEATRRLAHGKLGTTRDLAPIEEIMPILVRLLHQTLYFFDAFDLQDSDGIVCNDTIAALELFYFEFGPHSPDIRFDETSLLPRWRDPAMFQAVLDKLVEARNRLVALGFPPPKGIPSTDPNALRKQIKHFQRANNLEPTMVLDAKTLARMDTAGTFRRRGVATLGGAVMSSLRSKFEDITGLHGLTGGRAGGPKEDEEHDPETAAMPAPRRSLVELVKMVLEDKSMASLREIRTTDSNVAPRMARTHSASNSAGVSGSAASQTLNAIQAQKSQLQVPLAVSQSLGTSAHALAAAATAQMLLQSGGHSPSSSAAPLPPGALAQTRSSGDAARDGALHVPSLGRERTPSPRAGPADAGKPARAVPQLSLPPSDALAASAATAAAAADTSAESSQPRGAAGSAASGSAVASGTVAGVPALIGDTIQGIQNTIVRPTSRTINNMVKRSKAATQKGIERLARTVSNNNLARAVGSVLSDVVPSESDADLTDQELELDLLVEQDPAIMHVQWLMQQAEQAARNRAALLRRAHSPYVLRRSESLPNLAPSPPPPPSSLSSPLGHAAVVGTAALGAAAPEPRVAHLEQDADVLRRRIARRERLQMHVHPSMRPPSFRVSRRASFGGFMPRQSLMDALWCGVAPDGIDALSHAAATMGNSVVVGSGGGSGQGAAGHGDDASFGARDSLLLSSTHTGSTRLHPQIASLLRDLGEHEARLRDAAAALDALCDSEQDMLDGFQILHERLAERTAIVAQIDDAVLALARHQEAWDRLVTASEHDCQRVSYALGVLAEHFAELDVEVRKFGDSVNRAEQRVAESLLELLR</sequence>
<feature type="domain" description="STB6-like N-terminal" evidence="3">
    <location>
        <begin position="4"/>
        <end position="156"/>
    </location>
</feature>
<feature type="domain" description="Peptidoglycan binding-like" evidence="2">
    <location>
        <begin position="271"/>
        <end position="323"/>
    </location>
</feature>
<dbReference type="Pfam" id="PF25995">
    <property type="entry name" value="STB6_N"/>
    <property type="match status" value="1"/>
</dbReference>
<dbReference type="EMBL" id="JADGIZ020000001">
    <property type="protein sequence ID" value="KAL2920208.1"/>
    <property type="molecule type" value="Genomic_DNA"/>
</dbReference>
<feature type="region of interest" description="Disordered" evidence="1">
    <location>
        <begin position="356"/>
        <end position="379"/>
    </location>
</feature>
<feature type="region of interest" description="Disordered" evidence="1">
    <location>
        <begin position="475"/>
        <end position="539"/>
    </location>
</feature>
<keyword evidence="5" id="KW-1185">Reference proteome</keyword>
<dbReference type="InterPro" id="IPR036365">
    <property type="entry name" value="PGBD-like_sf"/>
</dbReference>
<dbReference type="InterPro" id="IPR038919">
    <property type="entry name" value="STB2/STB2"/>
</dbReference>
<proteinExistence type="predicted"/>
<evidence type="ECO:0008006" key="6">
    <source>
        <dbReference type="Google" id="ProtNLM"/>
    </source>
</evidence>
<feature type="compositionally biased region" description="Low complexity" evidence="1">
    <location>
        <begin position="475"/>
        <end position="494"/>
    </location>
</feature>
<evidence type="ECO:0000313" key="5">
    <source>
        <dbReference type="Proteomes" id="UP001527925"/>
    </source>
</evidence>
<reference evidence="4 5" key="1">
    <citation type="submission" date="2023-09" db="EMBL/GenBank/DDBJ databases">
        <title>Pangenome analysis of Batrachochytrium dendrobatidis and related Chytrids.</title>
        <authorList>
            <person name="Yacoub M.N."/>
            <person name="Stajich J.E."/>
            <person name="James T.Y."/>
        </authorList>
    </citation>
    <scope>NUCLEOTIDE SEQUENCE [LARGE SCALE GENOMIC DNA]</scope>
    <source>
        <strain evidence="4 5">JEL0888</strain>
    </source>
</reference>
<evidence type="ECO:0000259" key="3">
    <source>
        <dbReference type="Pfam" id="PF25995"/>
    </source>
</evidence>
<protein>
    <recommendedName>
        <fullName evidence="6">Peptidoglycan binding-like domain-containing protein</fullName>
    </recommendedName>
</protein>
<comment type="caution">
    <text evidence="4">The sequence shown here is derived from an EMBL/GenBank/DDBJ whole genome shotgun (WGS) entry which is preliminary data.</text>
</comment>
<dbReference type="Proteomes" id="UP001527925">
    <property type="component" value="Unassembled WGS sequence"/>
</dbReference>
<evidence type="ECO:0000256" key="1">
    <source>
        <dbReference type="SAM" id="MobiDB-lite"/>
    </source>
</evidence>
<dbReference type="InterPro" id="IPR059025">
    <property type="entry name" value="STB6_N"/>
</dbReference>
<dbReference type="PANTHER" id="PTHR31011:SF2">
    <property type="entry name" value="PROTEIN STB2-RELATED"/>
    <property type="match status" value="1"/>
</dbReference>
<accession>A0ABR4NL00</accession>